<comment type="catalytic activity">
    <reaction evidence="6">
        <text>4 Fe(2+) + O2 + 6 H2O = 4 iron(III) oxide-hydroxide + 12 H(+)</text>
        <dbReference type="Rhea" id="RHEA:11972"/>
        <dbReference type="ChEBI" id="CHEBI:15377"/>
        <dbReference type="ChEBI" id="CHEBI:15378"/>
        <dbReference type="ChEBI" id="CHEBI:15379"/>
        <dbReference type="ChEBI" id="CHEBI:29033"/>
        <dbReference type="ChEBI" id="CHEBI:78619"/>
        <dbReference type="EC" id="1.16.3.2"/>
    </reaction>
</comment>
<dbReference type="EMBL" id="JBEUWX010000002">
    <property type="protein sequence ID" value="MFA9949201.1"/>
    <property type="molecule type" value="Genomic_DNA"/>
</dbReference>
<keyword evidence="4 8" id="KW-0560">Oxidoreductase</keyword>
<dbReference type="RefSeq" id="WP_418890346.1">
    <property type="nucleotide sequence ID" value="NZ_JBEUWX010000002.1"/>
</dbReference>
<keyword evidence="2 6" id="KW-0409">Iron storage</keyword>
<gene>
    <name evidence="8" type="primary">ftnA</name>
    <name evidence="8" type="ORF">ABCS64_02465</name>
</gene>
<name>A0ABV4UCX2_9RHOO</name>
<keyword evidence="6" id="KW-0963">Cytoplasm</keyword>
<evidence type="ECO:0000256" key="4">
    <source>
        <dbReference type="ARBA" id="ARBA00023002"/>
    </source>
</evidence>
<organism evidence="8 9">
    <name type="scientific">Dentiradicibacter hellwigii</name>
    <dbReference type="NCBI Taxonomy" id="3149053"/>
    <lineage>
        <taxon>Bacteria</taxon>
        <taxon>Pseudomonadati</taxon>
        <taxon>Pseudomonadota</taxon>
        <taxon>Betaproteobacteria</taxon>
        <taxon>Rhodocyclales</taxon>
        <taxon>Rhodocyclaceae</taxon>
        <taxon>Dentiradicibacter</taxon>
    </lineage>
</organism>
<dbReference type="Gene3D" id="1.20.1260.10">
    <property type="match status" value="1"/>
</dbReference>
<protein>
    <recommendedName>
        <fullName evidence="6">Ferritin</fullName>
        <ecNumber evidence="6">1.16.3.2</ecNumber>
    </recommendedName>
</protein>
<evidence type="ECO:0000256" key="3">
    <source>
        <dbReference type="ARBA" id="ARBA00022723"/>
    </source>
</evidence>
<evidence type="ECO:0000256" key="6">
    <source>
        <dbReference type="RuleBase" id="RU361145"/>
    </source>
</evidence>
<evidence type="ECO:0000313" key="9">
    <source>
        <dbReference type="Proteomes" id="UP001574673"/>
    </source>
</evidence>
<sequence>MLSNTMIERLNQQINMEHYSANLYLQMSAWCDHQGLSGSAAFLKQHAAEEMEHMHRLFRYVSETGALPLVGALKAPPVQYKNLAEVFKATYEHELEVTRSINALVAAALAEQDFSTFQFLQWYVSEQHEEEHLFKGILDKIDVIGIDGRGLYFLDEEIRKLAAAS</sequence>
<keyword evidence="3 6" id="KW-0479">Metal-binding</keyword>
<comment type="subcellular location">
    <subcellularLocation>
        <location evidence="6">Cytoplasm</location>
    </subcellularLocation>
</comment>
<evidence type="ECO:0000256" key="1">
    <source>
        <dbReference type="ARBA" id="ARBA00006950"/>
    </source>
</evidence>
<dbReference type="InterPro" id="IPR001519">
    <property type="entry name" value="Ferritin"/>
</dbReference>
<evidence type="ECO:0000256" key="2">
    <source>
        <dbReference type="ARBA" id="ARBA00022434"/>
    </source>
</evidence>
<dbReference type="GO" id="GO:0016491">
    <property type="term" value="F:oxidoreductase activity"/>
    <property type="evidence" value="ECO:0007669"/>
    <property type="project" value="UniProtKB-KW"/>
</dbReference>
<dbReference type="PANTHER" id="PTHR11431">
    <property type="entry name" value="FERRITIN"/>
    <property type="match status" value="1"/>
</dbReference>
<dbReference type="Proteomes" id="UP001574673">
    <property type="component" value="Unassembled WGS sequence"/>
</dbReference>
<keyword evidence="9" id="KW-1185">Reference proteome</keyword>
<dbReference type="NCBIfam" id="NF007638">
    <property type="entry name" value="PRK10304.1"/>
    <property type="match status" value="1"/>
</dbReference>
<dbReference type="InterPro" id="IPR009040">
    <property type="entry name" value="Ferritin-like_diiron"/>
</dbReference>
<dbReference type="EC" id="1.16.3.2" evidence="6"/>
<accession>A0ABV4UCX2</accession>
<dbReference type="PROSITE" id="PS50905">
    <property type="entry name" value="FERRITIN_LIKE"/>
    <property type="match status" value="1"/>
</dbReference>
<proteinExistence type="inferred from homology"/>
<evidence type="ECO:0000259" key="7">
    <source>
        <dbReference type="PROSITE" id="PS50905"/>
    </source>
</evidence>
<dbReference type="Pfam" id="PF00210">
    <property type="entry name" value="Ferritin"/>
    <property type="match status" value="1"/>
</dbReference>
<dbReference type="InterPro" id="IPR041719">
    <property type="entry name" value="Ferritin_prok"/>
</dbReference>
<dbReference type="InterPro" id="IPR008331">
    <property type="entry name" value="Ferritin_DPS_dom"/>
</dbReference>
<keyword evidence="5 6" id="KW-0408">Iron</keyword>
<comment type="similarity">
    <text evidence="1 6">Belongs to the ferritin family. Prokaryotic subfamily.</text>
</comment>
<dbReference type="PANTHER" id="PTHR11431:SF127">
    <property type="entry name" value="BACTERIAL NON-HEME FERRITIN"/>
    <property type="match status" value="1"/>
</dbReference>
<reference evidence="9" key="1">
    <citation type="submission" date="2024-06" db="EMBL/GenBank/DDBJ databases">
        <title>Radixoralia hellwigii gen. nov., sp nov., isolated from a root canal in the human oral cavity.</title>
        <authorList>
            <person name="Bartsch S."/>
            <person name="Wittmer A."/>
            <person name="Schulz A.-K."/>
            <person name="Neumann-Schaal M."/>
            <person name="Wolf J."/>
            <person name="Gronow S."/>
            <person name="Tennert C."/>
            <person name="Haecker G."/>
            <person name="Cieplik F."/>
            <person name="Al-Ahmad A."/>
        </authorList>
    </citation>
    <scope>NUCLEOTIDE SEQUENCE [LARGE SCALE GENOMIC DNA]</scope>
    <source>
        <strain evidence="9">Wk13</strain>
    </source>
</reference>
<comment type="function">
    <text evidence="6">Iron-storage protein.</text>
</comment>
<comment type="caution">
    <text evidence="8">The sequence shown here is derived from an EMBL/GenBank/DDBJ whole genome shotgun (WGS) entry which is preliminary data.</text>
</comment>
<dbReference type="InterPro" id="IPR012347">
    <property type="entry name" value="Ferritin-like"/>
</dbReference>
<feature type="domain" description="Ferritin-like diiron" evidence="7">
    <location>
        <begin position="1"/>
        <end position="145"/>
    </location>
</feature>
<evidence type="ECO:0000313" key="8">
    <source>
        <dbReference type="EMBL" id="MFA9949201.1"/>
    </source>
</evidence>
<evidence type="ECO:0000256" key="5">
    <source>
        <dbReference type="ARBA" id="ARBA00023004"/>
    </source>
</evidence>
<dbReference type="InterPro" id="IPR009078">
    <property type="entry name" value="Ferritin-like_SF"/>
</dbReference>
<dbReference type="CDD" id="cd01055">
    <property type="entry name" value="Nonheme_Ferritin"/>
    <property type="match status" value="1"/>
</dbReference>
<dbReference type="SUPFAM" id="SSF47240">
    <property type="entry name" value="Ferritin-like"/>
    <property type="match status" value="1"/>
</dbReference>